<dbReference type="SUPFAM" id="SSF55729">
    <property type="entry name" value="Acyl-CoA N-acyltransferases (Nat)"/>
    <property type="match status" value="1"/>
</dbReference>
<evidence type="ECO:0000259" key="1">
    <source>
        <dbReference type="PROSITE" id="PS51186"/>
    </source>
</evidence>
<sequence length="199" mass="22839">MRQTAVPSPATLELSTHRLWLRAYSPEMALPFWRLLQENRSRLLTDFPDRTAAVQTLEDAAHRIRTMTYQRRAGDLYSLGIFRKDTEDYIGDVTLRRLARGKLYAEVGYYLSGAAEGQGYATEALKAVLKYAFQVLRMESVSLRCAKANTRSQKVAERTGFTLTRTYTPTVTDSGGEPRELCCYSFQRNDFALQLLWRF</sequence>
<dbReference type="Gene3D" id="3.40.630.30">
    <property type="match status" value="1"/>
</dbReference>
<dbReference type="RefSeq" id="WP_182514473.1">
    <property type="nucleotide sequence ID" value="NZ_JACJIQ010000027.1"/>
</dbReference>
<keyword evidence="2" id="KW-0808">Transferase</keyword>
<dbReference type="InterPro" id="IPR051531">
    <property type="entry name" value="N-acetyltransferase"/>
</dbReference>
<accession>A0A839H1B7</accession>
<dbReference type="PANTHER" id="PTHR43792:SF10">
    <property type="entry name" value="N-ACETYLTRANSFERASE DOMAIN-CONTAINING PROTEIN"/>
    <property type="match status" value="1"/>
</dbReference>
<evidence type="ECO:0000313" key="3">
    <source>
        <dbReference type="Proteomes" id="UP000563094"/>
    </source>
</evidence>
<proteinExistence type="predicted"/>
<feature type="domain" description="N-acetyltransferase" evidence="1">
    <location>
        <begin position="41"/>
        <end position="180"/>
    </location>
</feature>
<reference evidence="2 3" key="1">
    <citation type="submission" date="2020-08" db="EMBL/GenBank/DDBJ databases">
        <title>Genomic Encyclopedia of Type Strains, Phase IV (KMG-IV): sequencing the most valuable type-strain genomes for metagenomic binning, comparative biology and taxonomic classification.</title>
        <authorList>
            <person name="Goeker M."/>
        </authorList>
    </citation>
    <scope>NUCLEOTIDE SEQUENCE [LARGE SCALE GENOMIC DNA]</scope>
    <source>
        <strain evidence="2 3">DSM 29854</strain>
    </source>
</reference>
<dbReference type="PANTHER" id="PTHR43792">
    <property type="entry name" value="GNAT FAMILY, PUTATIVE (AFU_ORTHOLOGUE AFUA_3G00765)-RELATED-RELATED"/>
    <property type="match status" value="1"/>
</dbReference>
<evidence type="ECO:0000313" key="2">
    <source>
        <dbReference type="EMBL" id="MBA9079691.1"/>
    </source>
</evidence>
<dbReference type="PROSITE" id="PS51186">
    <property type="entry name" value="GNAT"/>
    <property type="match status" value="1"/>
</dbReference>
<gene>
    <name evidence="2" type="ORF">FHS90_004431</name>
</gene>
<protein>
    <submittedName>
        <fullName evidence="2">RimJ/RimL family protein N-acetyltransferase</fullName>
    </submittedName>
</protein>
<dbReference type="Pfam" id="PF13302">
    <property type="entry name" value="Acetyltransf_3"/>
    <property type="match status" value="1"/>
</dbReference>
<dbReference type="EMBL" id="JACJIQ010000027">
    <property type="protein sequence ID" value="MBA9079691.1"/>
    <property type="molecule type" value="Genomic_DNA"/>
</dbReference>
<comment type="caution">
    <text evidence="2">The sequence shown here is derived from an EMBL/GenBank/DDBJ whole genome shotgun (WGS) entry which is preliminary data.</text>
</comment>
<dbReference type="InterPro" id="IPR016181">
    <property type="entry name" value="Acyl_CoA_acyltransferase"/>
</dbReference>
<dbReference type="AlphaFoldDB" id="A0A839H1B7"/>
<dbReference type="Proteomes" id="UP000563094">
    <property type="component" value="Unassembled WGS sequence"/>
</dbReference>
<dbReference type="InterPro" id="IPR000182">
    <property type="entry name" value="GNAT_dom"/>
</dbReference>
<keyword evidence="3" id="KW-1185">Reference proteome</keyword>
<dbReference type="GO" id="GO:0016747">
    <property type="term" value="F:acyltransferase activity, transferring groups other than amino-acyl groups"/>
    <property type="evidence" value="ECO:0007669"/>
    <property type="project" value="InterPro"/>
</dbReference>
<organism evidence="2 3">
    <name type="scientific">Rufibacter quisquiliarum</name>
    <dbReference type="NCBI Taxonomy" id="1549639"/>
    <lineage>
        <taxon>Bacteria</taxon>
        <taxon>Pseudomonadati</taxon>
        <taxon>Bacteroidota</taxon>
        <taxon>Cytophagia</taxon>
        <taxon>Cytophagales</taxon>
        <taxon>Hymenobacteraceae</taxon>
        <taxon>Rufibacter</taxon>
    </lineage>
</organism>
<name>A0A839H1B7_9BACT</name>